<dbReference type="PANTHER" id="PTHR30622:SF2">
    <property type="entry name" value="UNDECAPRENYL-DIPHOSPHATASE"/>
    <property type="match status" value="1"/>
</dbReference>
<feature type="transmembrane region" description="Helical" evidence="14">
    <location>
        <begin position="105"/>
        <end position="121"/>
    </location>
</feature>
<keyword evidence="5 14" id="KW-1003">Cell membrane</keyword>
<dbReference type="EC" id="3.6.1.27" evidence="3 14"/>
<dbReference type="GO" id="GO:0008360">
    <property type="term" value="P:regulation of cell shape"/>
    <property type="evidence" value="ECO:0007669"/>
    <property type="project" value="UniProtKB-KW"/>
</dbReference>
<feature type="transmembrane region" description="Helical" evidence="14">
    <location>
        <begin position="234"/>
        <end position="258"/>
    </location>
</feature>
<feature type="transmembrane region" description="Helical" evidence="14">
    <location>
        <begin position="191"/>
        <end position="214"/>
    </location>
</feature>
<reference evidence="15 16" key="1">
    <citation type="submission" date="2019-02" db="EMBL/GenBank/DDBJ databases">
        <title>Deep-cultivation of Planctomycetes and their phenomic and genomic characterization uncovers novel biology.</title>
        <authorList>
            <person name="Wiegand S."/>
            <person name="Jogler M."/>
            <person name="Boedeker C."/>
            <person name="Pinto D."/>
            <person name="Vollmers J."/>
            <person name="Rivas-Marin E."/>
            <person name="Kohn T."/>
            <person name="Peeters S.H."/>
            <person name="Heuer A."/>
            <person name="Rast P."/>
            <person name="Oberbeckmann S."/>
            <person name="Bunk B."/>
            <person name="Jeske O."/>
            <person name="Meyerdierks A."/>
            <person name="Storesund J.E."/>
            <person name="Kallscheuer N."/>
            <person name="Luecker S."/>
            <person name="Lage O.M."/>
            <person name="Pohl T."/>
            <person name="Merkel B.J."/>
            <person name="Hornburger P."/>
            <person name="Mueller R.-W."/>
            <person name="Bruemmer F."/>
            <person name="Labrenz M."/>
            <person name="Spormann A.M."/>
            <person name="Op Den Camp H."/>
            <person name="Overmann J."/>
            <person name="Amann R."/>
            <person name="Jetten M.S.M."/>
            <person name="Mascher T."/>
            <person name="Medema M.H."/>
            <person name="Devos D.P."/>
            <person name="Kaster A.-K."/>
            <person name="Ovreas L."/>
            <person name="Rohde M."/>
            <person name="Galperin M.Y."/>
            <person name="Jogler C."/>
        </authorList>
    </citation>
    <scope>NUCLEOTIDE SEQUENCE [LARGE SCALE GENOMIC DNA]</scope>
    <source>
        <strain evidence="15 16">Pla123a</strain>
    </source>
</reference>
<comment type="similarity">
    <text evidence="2 14">Belongs to the UppP family.</text>
</comment>
<keyword evidence="16" id="KW-1185">Reference proteome</keyword>
<keyword evidence="14" id="KW-0961">Cell wall biogenesis/degradation</keyword>
<accession>A0A5C5YFB4</accession>
<proteinExistence type="inferred from homology"/>
<organism evidence="15 16">
    <name type="scientific">Posidoniimonas polymericola</name>
    <dbReference type="NCBI Taxonomy" id="2528002"/>
    <lineage>
        <taxon>Bacteria</taxon>
        <taxon>Pseudomonadati</taxon>
        <taxon>Planctomycetota</taxon>
        <taxon>Planctomycetia</taxon>
        <taxon>Pirellulales</taxon>
        <taxon>Lacipirellulaceae</taxon>
        <taxon>Posidoniimonas</taxon>
    </lineage>
</organism>
<dbReference type="GO" id="GO:0009252">
    <property type="term" value="P:peptidoglycan biosynthetic process"/>
    <property type="evidence" value="ECO:0007669"/>
    <property type="project" value="UniProtKB-KW"/>
</dbReference>
<dbReference type="GO" id="GO:0050380">
    <property type="term" value="F:undecaprenyl-diphosphatase activity"/>
    <property type="evidence" value="ECO:0007669"/>
    <property type="project" value="UniProtKB-UniRule"/>
</dbReference>
<dbReference type="Pfam" id="PF02673">
    <property type="entry name" value="BacA"/>
    <property type="match status" value="1"/>
</dbReference>
<keyword evidence="14" id="KW-0573">Peptidoglycan synthesis</keyword>
<comment type="miscellaneous">
    <text evidence="14">Bacitracin is thought to be involved in the inhibition of peptidoglycan synthesis by sequestering undecaprenyl diphosphate, thereby reducing the pool of lipid carrier available.</text>
</comment>
<evidence type="ECO:0000313" key="16">
    <source>
        <dbReference type="Proteomes" id="UP000318478"/>
    </source>
</evidence>
<gene>
    <name evidence="14 15" type="primary">uppP</name>
    <name evidence="15" type="ORF">Pla123a_35910</name>
</gene>
<dbReference type="HAMAP" id="MF_01006">
    <property type="entry name" value="Undec_diphosphatase"/>
    <property type="match status" value="1"/>
</dbReference>
<comment type="function">
    <text evidence="14">Catalyzes the dephosphorylation of undecaprenyl diphosphate (UPP). Confers resistance to bacitracin.</text>
</comment>
<keyword evidence="10 14" id="KW-0046">Antibiotic resistance</keyword>
<dbReference type="GO" id="GO:0005886">
    <property type="term" value="C:plasma membrane"/>
    <property type="evidence" value="ECO:0007669"/>
    <property type="project" value="UniProtKB-SubCell"/>
</dbReference>
<dbReference type="AlphaFoldDB" id="A0A5C5YFB4"/>
<evidence type="ECO:0000256" key="11">
    <source>
        <dbReference type="ARBA" id="ARBA00032707"/>
    </source>
</evidence>
<evidence type="ECO:0000256" key="7">
    <source>
        <dbReference type="ARBA" id="ARBA00022801"/>
    </source>
</evidence>
<dbReference type="GO" id="GO:0071555">
    <property type="term" value="P:cell wall organization"/>
    <property type="evidence" value="ECO:0007669"/>
    <property type="project" value="UniProtKB-KW"/>
</dbReference>
<dbReference type="GO" id="GO:0046677">
    <property type="term" value="P:response to antibiotic"/>
    <property type="evidence" value="ECO:0007669"/>
    <property type="project" value="UniProtKB-UniRule"/>
</dbReference>
<keyword evidence="8 14" id="KW-1133">Transmembrane helix</keyword>
<dbReference type="InterPro" id="IPR003824">
    <property type="entry name" value="UppP"/>
</dbReference>
<evidence type="ECO:0000313" key="15">
    <source>
        <dbReference type="EMBL" id="TWT73698.1"/>
    </source>
</evidence>
<evidence type="ECO:0000256" key="1">
    <source>
        <dbReference type="ARBA" id="ARBA00004651"/>
    </source>
</evidence>
<evidence type="ECO:0000256" key="14">
    <source>
        <dbReference type="HAMAP-Rule" id="MF_01006"/>
    </source>
</evidence>
<dbReference type="PANTHER" id="PTHR30622">
    <property type="entry name" value="UNDECAPRENYL-DIPHOSPHATASE"/>
    <property type="match status" value="1"/>
</dbReference>
<evidence type="ECO:0000256" key="3">
    <source>
        <dbReference type="ARBA" id="ARBA00012374"/>
    </source>
</evidence>
<evidence type="ECO:0000256" key="10">
    <source>
        <dbReference type="ARBA" id="ARBA00023251"/>
    </source>
</evidence>
<evidence type="ECO:0000256" key="9">
    <source>
        <dbReference type="ARBA" id="ARBA00023136"/>
    </source>
</evidence>
<keyword evidence="6 14" id="KW-0812">Transmembrane</keyword>
<feature type="transmembrane region" description="Helical" evidence="14">
    <location>
        <begin position="133"/>
        <end position="151"/>
    </location>
</feature>
<evidence type="ECO:0000256" key="13">
    <source>
        <dbReference type="ARBA" id="ARBA00047594"/>
    </source>
</evidence>
<evidence type="ECO:0000256" key="2">
    <source>
        <dbReference type="ARBA" id="ARBA00010621"/>
    </source>
</evidence>
<dbReference type="EMBL" id="SJPO01000009">
    <property type="protein sequence ID" value="TWT73698.1"/>
    <property type="molecule type" value="Genomic_DNA"/>
</dbReference>
<keyword evidence="7 14" id="KW-0378">Hydrolase</keyword>
<feature type="transmembrane region" description="Helical" evidence="14">
    <location>
        <begin position="302"/>
        <end position="323"/>
    </location>
</feature>
<dbReference type="Proteomes" id="UP000318478">
    <property type="component" value="Unassembled WGS sequence"/>
</dbReference>
<feature type="transmembrane region" description="Helical" evidence="14">
    <location>
        <begin position="270"/>
        <end position="290"/>
    </location>
</feature>
<sequence length="327" mass="34857">MGEHPDSPCLLPPLCLPAAAAVSKEPKRYHSRFASSSRGTFNPEPRPGTRIADVPLLDLILLAIVQGLTEFLPVSSSGHLVVTNAILQALGGEQVNFDEMLEVNIVLHVGTLLAVVVFYWKELVRMLGTDRRVALLLIVGTIPAAVIGFPLKHYAEETLNSPLLAGLMFPVTAAILYFGSRQRQDDGGDDYQNLSFGRVLGIGAMQALALLPGISRSGSTIAGGLLAGLSRQAAGTFAFLLAVPAIGGPGAIEVVKLIKRSGEEAGVRAVAPLDLTIAAVVSFVVGYLALWQLLRFVRQGKLAMFCWYLVPLGVVVTAWQLWLRTAG</sequence>
<name>A0A5C5YFB4_9BACT</name>
<keyword evidence="9 14" id="KW-0472">Membrane</keyword>
<evidence type="ECO:0000256" key="4">
    <source>
        <dbReference type="ARBA" id="ARBA00021581"/>
    </source>
</evidence>
<evidence type="ECO:0000256" key="8">
    <source>
        <dbReference type="ARBA" id="ARBA00022989"/>
    </source>
</evidence>
<dbReference type="OrthoDB" id="9808289at2"/>
<comment type="subcellular location">
    <subcellularLocation>
        <location evidence="1 14">Cell membrane</location>
        <topology evidence="1 14">Multi-pass membrane protein</topology>
    </subcellularLocation>
</comment>
<evidence type="ECO:0000256" key="12">
    <source>
        <dbReference type="ARBA" id="ARBA00032932"/>
    </source>
</evidence>
<evidence type="ECO:0000256" key="6">
    <source>
        <dbReference type="ARBA" id="ARBA00022692"/>
    </source>
</evidence>
<protein>
    <recommendedName>
        <fullName evidence="4 14">Undecaprenyl-diphosphatase</fullName>
        <ecNumber evidence="3 14">3.6.1.27</ecNumber>
    </recommendedName>
    <alternativeName>
        <fullName evidence="12 14">Bacitracin resistance protein</fullName>
    </alternativeName>
    <alternativeName>
        <fullName evidence="11 14">Undecaprenyl pyrophosphate phosphatase</fullName>
    </alternativeName>
</protein>
<feature type="transmembrane region" description="Helical" evidence="14">
    <location>
        <begin position="163"/>
        <end position="179"/>
    </location>
</feature>
<keyword evidence="14" id="KW-0133">Cell shape</keyword>
<evidence type="ECO:0000256" key="5">
    <source>
        <dbReference type="ARBA" id="ARBA00022475"/>
    </source>
</evidence>
<comment type="caution">
    <text evidence="15">The sequence shown here is derived from an EMBL/GenBank/DDBJ whole genome shotgun (WGS) entry which is preliminary data.</text>
</comment>
<comment type="catalytic activity">
    <reaction evidence="13 14">
        <text>di-trans,octa-cis-undecaprenyl diphosphate + H2O = di-trans,octa-cis-undecaprenyl phosphate + phosphate + H(+)</text>
        <dbReference type="Rhea" id="RHEA:28094"/>
        <dbReference type="ChEBI" id="CHEBI:15377"/>
        <dbReference type="ChEBI" id="CHEBI:15378"/>
        <dbReference type="ChEBI" id="CHEBI:43474"/>
        <dbReference type="ChEBI" id="CHEBI:58405"/>
        <dbReference type="ChEBI" id="CHEBI:60392"/>
        <dbReference type="EC" id="3.6.1.27"/>
    </reaction>
</comment>